<dbReference type="RefSeq" id="WP_003019583.1">
    <property type="nucleotide sequence ID" value="NZ_CACRSY010000014.1"/>
</dbReference>
<keyword evidence="1" id="KW-1133">Transmembrane helix</keyword>
<dbReference type="AlphaFoldDB" id="A0A6N2UET8"/>
<proteinExistence type="predicted"/>
<evidence type="ECO:0000256" key="1">
    <source>
        <dbReference type="SAM" id="Phobius"/>
    </source>
</evidence>
<gene>
    <name evidence="2" type="ORF">BHLFYP23_00398</name>
</gene>
<name>A0A6N2UET8_BLAHA</name>
<sequence>MKTEKTKEDRKKKWDNFWYYYKYHVLIGAFALICIITFAKDMLGKVSYDYEIGFLGDYSMVEEDRIKMEDWFTENAKDLNEDGEVHVQISDYFIPSEGDEGYDPQMVMAGQTKFTVDVQTATSMIFFVSERSYEKFKEMEVFSEDENQLIAVKDCKAFEEMGSPASFQDMYITLRILPEVADNEKGEEAQKYYEESEKLLKKFIGE</sequence>
<feature type="transmembrane region" description="Helical" evidence="1">
    <location>
        <begin position="20"/>
        <end position="39"/>
    </location>
</feature>
<evidence type="ECO:0000313" key="2">
    <source>
        <dbReference type="EMBL" id="VYT16190.1"/>
    </source>
</evidence>
<keyword evidence="1" id="KW-0812">Transmembrane</keyword>
<keyword evidence="1" id="KW-0472">Membrane</keyword>
<reference evidence="2" key="1">
    <citation type="submission" date="2019-11" db="EMBL/GenBank/DDBJ databases">
        <authorList>
            <person name="Feng L."/>
        </authorList>
    </citation>
    <scope>NUCLEOTIDE SEQUENCE</scope>
    <source>
        <strain evidence="2">BhanseniiLFYP23</strain>
    </source>
</reference>
<dbReference type="EMBL" id="CACRSY010000014">
    <property type="protein sequence ID" value="VYT16190.1"/>
    <property type="molecule type" value="Genomic_DNA"/>
</dbReference>
<organism evidence="2">
    <name type="scientific">Blautia hansenii</name>
    <name type="common">Ruminococcus hansenii</name>
    <dbReference type="NCBI Taxonomy" id="1322"/>
    <lineage>
        <taxon>Bacteria</taxon>
        <taxon>Bacillati</taxon>
        <taxon>Bacillota</taxon>
        <taxon>Clostridia</taxon>
        <taxon>Lachnospirales</taxon>
        <taxon>Lachnospiraceae</taxon>
        <taxon>Blautia</taxon>
    </lineage>
</organism>
<accession>A0A6N2UET8</accession>
<protein>
    <submittedName>
        <fullName evidence="2">Uncharacterized protein</fullName>
    </submittedName>
</protein>